<dbReference type="Proteomes" id="UP001365128">
    <property type="component" value="Unassembled WGS sequence"/>
</dbReference>
<gene>
    <name evidence="3" type="ORF">IWX46DRAFT_672929</name>
</gene>
<dbReference type="EMBL" id="JBBPDW010000070">
    <property type="protein sequence ID" value="KAK7529678.1"/>
    <property type="molecule type" value="Genomic_DNA"/>
</dbReference>
<evidence type="ECO:0000313" key="4">
    <source>
        <dbReference type="Proteomes" id="UP001365128"/>
    </source>
</evidence>
<name>A0ABR1L367_9PEZI</name>
<evidence type="ECO:0000256" key="2">
    <source>
        <dbReference type="SAM" id="Phobius"/>
    </source>
</evidence>
<organism evidence="3 4">
    <name type="scientific">Phyllosticta citricarpa</name>
    <dbReference type="NCBI Taxonomy" id="55181"/>
    <lineage>
        <taxon>Eukaryota</taxon>
        <taxon>Fungi</taxon>
        <taxon>Dikarya</taxon>
        <taxon>Ascomycota</taxon>
        <taxon>Pezizomycotina</taxon>
        <taxon>Dothideomycetes</taxon>
        <taxon>Dothideomycetes incertae sedis</taxon>
        <taxon>Botryosphaeriales</taxon>
        <taxon>Phyllostictaceae</taxon>
        <taxon>Phyllosticta</taxon>
    </lineage>
</organism>
<sequence length="210" mass="21822">MPSALQASTRPGDAHARPRCFHILNILGLSKPESGKQPRVTASALSSSSSSSSSSSPVACSQKVVGGASILVSAKDTDEAVVGQSASDQGLLVMVLAGGDGGARASSASMGSGGKRKTQAARTRGTVSGRQKRMDDRDSIYFIRLPACLPACLPAMWILFASNAWSRSVVVDDWAQAWTWSLAVQSQTPNFHDDAAVASECEGKAEVEAP</sequence>
<comment type="caution">
    <text evidence="3">The sequence shown here is derived from an EMBL/GenBank/DDBJ whole genome shotgun (WGS) entry which is preliminary data.</text>
</comment>
<keyword evidence="2" id="KW-1133">Transmembrane helix</keyword>
<feature type="transmembrane region" description="Helical" evidence="2">
    <location>
        <begin position="140"/>
        <end position="160"/>
    </location>
</feature>
<keyword evidence="4" id="KW-1185">Reference proteome</keyword>
<feature type="region of interest" description="Disordered" evidence="1">
    <location>
        <begin position="105"/>
        <end position="130"/>
    </location>
</feature>
<proteinExistence type="predicted"/>
<reference evidence="3 4" key="1">
    <citation type="submission" date="2024-04" db="EMBL/GenBank/DDBJ databases">
        <title>Phyllosticta paracitricarpa is synonymous to the EU quarantine fungus P. citricarpa based on phylogenomic analyses.</title>
        <authorList>
            <consortium name="Lawrence Berkeley National Laboratory"/>
            <person name="Van Ingen-Buijs V.A."/>
            <person name="Van Westerhoven A.C."/>
            <person name="Haridas S."/>
            <person name="Skiadas P."/>
            <person name="Martin F."/>
            <person name="Groenewald J.Z."/>
            <person name="Crous P.W."/>
            <person name="Seidl M.F."/>
        </authorList>
    </citation>
    <scope>NUCLEOTIDE SEQUENCE [LARGE SCALE GENOMIC DNA]</scope>
    <source>
        <strain evidence="3 4">CBS 122670</strain>
    </source>
</reference>
<evidence type="ECO:0000313" key="3">
    <source>
        <dbReference type="EMBL" id="KAK7529678.1"/>
    </source>
</evidence>
<feature type="compositionally biased region" description="Low complexity" evidence="1">
    <location>
        <begin position="46"/>
        <end position="56"/>
    </location>
</feature>
<evidence type="ECO:0000256" key="1">
    <source>
        <dbReference type="SAM" id="MobiDB-lite"/>
    </source>
</evidence>
<keyword evidence="2" id="KW-0472">Membrane</keyword>
<keyword evidence="2" id="KW-0812">Transmembrane</keyword>
<accession>A0ABR1L367</accession>
<feature type="region of interest" description="Disordered" evidence="1">
    <location>
        <begin position="32"/>
        <end position="58"/>
    </location>
</feature>
<protein>
    <submittedName>
        <fullName evidence="3">Uncharacterized protein</fullName>
    </submittedName>
</protein>